<dbReference type="EMBL" id="GL833120">
    <property type="protein sequence ID" value="EGB13128.1"/>
    <property type="molecule type" value="Genomic_DNA"/>
</dbReference>
<evidence type="ECO:0000256" key="1">
    <source>
        <dbReference type="SAM" id="SignalP"/>
    </source>
</evidence>
<accession>F0XVJ9</accession>
<dbReference type="InParanoid" id="F0XVJ9"/>
<evidence type="ECO:0000313" key="3">
    <source>
        <dbReference type="Proteomes" id="UP000002729"/>
    </source>
</evidence>
<dbReference type="KEGG" id="aaf:AURANDRAFT_60568"/>
<dbReference type="SUPFAM" id="SSF51182">
    <property type="entry name" value="RmlC-like cupins"/>
    <property type="match status" value="1"/>
</dbReference>
<proteinExistence type="predicted"/>
<dbReference type="Proteomes" id="UP000002729">
    <property type="component" value="Unassembled WGS sequence"/>
</dbReference>
<sequence>MMMKRTVCLLFVATATAQLGSGIDWRYYTTQDGQPVPGLPDGVEGRIWQGTHGVYDVVLAAPNAVRFKLAAGATLGSRRGGDGRFAFDVPMHWCVTAGNVTFEAGGPTYETGDVLWAGAGMAHGPIYSAGGAVISAVSGGPRLEPADLFSPAARVATNPSVETYGNASSPKLRGYRGADVAWQQNPSNHSAECLANGGVWNKFFDGVGDSPPVLRVRWSANCSIPFHYHPTGAIYWILYGRMYFVGDCGTDCTDRAVGRGEIRWVRPGFNYGPEHNDYDAPCEITVLGVDTNPTFEHAPAPYRVQKRVLVDYIYG</sequence>
<keyword evidence="3" id="KW-1185">Reference proteome</keyword>
<dbReference type="RefSeq" id="XP_009032725.1">
    <property type="nucleotide sequence ID" value="XM_009034477.1"/>
</dbReference>
<gene>
    <name evidence="2" type="ORF">AURANDRAFT_60568</name>
</gene>
<dbReference type="AlphaFoldDB" id="F0XVJ9"/>
<dbReference type="InterPro" id="IPR011051">
    <property type="entry name" value="RmlC_Cupin_sf"/>
</dbReference>
<dbReference type="Gene3D" id="2.60.120.10">
    <property type="entry name" value="Jelly Rolls"/>
    <property type="match status" value="1"/>
</dbReference>
<evidence type="ECO:0000313" key="2">
    <source>
        <dbReference type="EMBL" id="EGB13128.1"/>
    </source>
</evidence>
<keyword evidence="1" id="KW-0732">Signal</keyword>
<dbReference type="GeneID" id="20223067"/>
<feature type="signal peptide" evidence="1">
    <location>
        <begin position="1"/>
        <end position="22"/>
    </location>
</feature>
<organism evidence="3">
    <name type="scientific">Aureococcus anophagefferens</name>
    <name type="common">Harmful bloom alga</name>
    <dbReference type="NCBI Taxonomy" id="44056"/>
    <lineage>
        <taxon>Eukaryota</taxon>
        <taxon>Sar</taxon>
        <taxon>Stramenopiles</taxon>
        <taxon>Ochrophyta</taxon>
        <taxon>Pelagophyceae</taxon>
        <taxon>Pelagomonadales</taxon>
        <taxon>Pelagomonadaceae</taxon>
        <taxon>Aureococcus</taxon>
    </lineage>
</organism>
<feature type="chain" id="PRO_5003262448" description="Cupin 2 conserved barrel domain-containing protein" evidence="1">
    <location>
        <begin position="23"/>
        <end position="315"/>
    </location>
</feature>
<protein>
    <recommendedName>
        <fullName evidence="4">Cupin 2 conserved barrel domain-containing protein</fullName>
    </recommendedName>
</protein>
<name>F0XVJ9_AURAN</name>
<reference evidence="2 3" key="1">
    <citation type="journal article" date="2011" name="Proc. Natl. Acad. Sci. U.S.A.">
        <title>Niche of harmful alga Aureococcus anophagefferens revealed through ecogenomics.</title>
        <authorList>
            <person name="Gobler C.J."/>
            <person name="Berry D.L."/>
            <person name="Dyhrman S.T."/>
            <person name="Wilhelm S.W."/>
            <person name="Salamov A."/>
            <person name="Lobanov A.V."/>
            <person name="Zhang Y."/>
            <person name="Collier J.L."/>
            <person name="Wurch L.L."/>
            <person name="Kustka A.B."/>
            <person name="Dill B.D."/>
            <person name="Shah M."/>
            <person name="VerBerkmoes N.C."/>
            <person name="Kuo A."/>
            <person name="Terry A."/>
            <person name="Pangilinan J."/>
            <person name="Lindquist E.A."/>
            <person name="Lucas S."/>
            <person name="Paulsen I.T."/>
            <person name="Hattenrath-Lehmann T.K."/>
            <person name="Talmage S.C."/>
            <person name="Walker E.A."/>
            <person name="Koch F."/>
            <person name="Burson A.M."/>
            <person name="Marcoval M.A."/>
            <person name="Tang Y.Z."/>
            <person name="Lecleir G.R."/>
            <person name="Coyne K.J."/>
            <person name="Berg G.M."/>
            <person name="Bertrand E.M."/>
            <person name="Saito M.A."/>
            <person name="Gladyshev V.N."/>
            <person name="Grigoriev I.V."/>
        </authorList>
    </citation>
    <scope>NUCLEOTIDE SEQUENCE [LARGE SCALE GENOMIC DNA]</scope>
    <source>
        <strain evidence="3">CCMP 1984</strain>
    </source>
</reference>
<evidence type="ECO:0008006" key="4">
    <source>
        <dbReference type="Google" id="ProtNLM"/>
    </source>
</evidence>
<dbReference type="InterPro" id="IPR014710">
    <property type="entry name" value="RmlC-like_jellyroll"/>
</dbReference>